<name>A0A7J6Y6H7_TRYCR</name>
<gene>
    <name evidence="1" type="ORF">ECC02_004676</name>
</gene>
<evidence type="ECO:0000313" key="1">
    <source>
        <dbReference type="EMBL" id="KAF5222163.1"/>
    </source>
</evidence>
<dbReference type="AlphaFoldDB" id="A0A7J6Y6H7"/>
<reference evidence="1 2" key="1">
    <citation type="journal article" date="2019" name="Genome Biol. Evol.">
        <title>Nanopore Sequencing Significantly Improves Genome Assembly of the Protozoan Parasite Trypanosoma cruzi.</title>
        <authorList>
            <person name="Diaz-Viraque F."/>
            <person name="Pita S."/>
            <person name="Greif G."/>
            <person name="de Souza R.C.M."/>
            <person name="Iraola G."/>
            <person name="Robello C."/>
        </authorList>
    </citation>
    <scope>NUCLEOTIDE SEQUENCE [LARGE SCALE GENOMIC DNA]</scope>
    <source>
        <strain evidence="1 2">Berenice</strain>
    </source>
</reference>
<dbReference type="VEuPathDB" id="TriTrypDB:ECC02_004676"/>
<keyword evidence="1" id="KW-0418">Kinase</keyword>
<evidence type="ECO:0000313" key="2">
    <source>
        <dbReference type="Proteomes" id="UP000583944"/>
    </source>
</evidence>
<protein>
    <submittedName>
        <fullName evidence="1">Target of rapamycin (TOR) kinase 1</fullName>
    </submittedName>
</protein>
<dbReference type="Proteomes" id="UP000583944">
    <property type="component" value="Unassembled WGS sequence"/>
</dbReference>
<sequence>MGYKASPEILQIIITSAIAVVTTVVHRLWAAPPLVRDDVWIGNIRIAGSKSDATLWEAQVLRNADGRHATMGEDRESGATQYTFLWVQFDHAHRAVSLSDKFVRSVCAMPALNSSTITEMEVKASRFLYAAAILGTQLCDYHFFIKAVRRRLSALNRGIVQETSPTNVPPAAVGLGKRLRHIIENNRKRIINTTEKASAAIITDASLHGWRAFFLPDSGDVKIAGGKWERKPFLIMQAEARAARLALSAFSAILPSTMDFWVDNTSLQGAANKGSPKSHAMTWELQRIYEFLESCGIHASFAYVRCAKKPRRRHITWSRFYTSGLGGEVKFAKGSGGVLWSEDPKARHFVGNKILNIIRVKNVKRAVKRK</sequence>
<dbReference type="EMBL" id="JABDHM010000029">
    <property type="protein sequence ID" value="KAF5222163.1"/>
    <property type="molecule type" value="Genomic_DNA"/>
</dbReference>
<organism evidence="1 2">
    <name type="scientific">Trypanosoma cruzi</name>
    <dbReference type="NCBI Taxonomy" id="5693"/>
    <lineage>
        <taxon>Eukaryota</taxon>
        <taxon>Discoba</taxon>
        <taxon>Euglenozoa</taxon>
        <taxon>Kinetoplastea</taxon>
        <taxon>Metakinetoplastina</taxon>
        <taxon>Trypanosomatida</taxon>
        <taxon>Trypanosomatidae</taxon>
        <taxon>Trypanosoma</taxon>
        <taxon>Schizotrypanum</taxon>
    </lineage>
</organism>
<proteinExistence type="predicted"/>
<comment type="caution">
    <text evidence="1">The sequence shown here is derived from an EMBL/GenBank/DDBJ whole genome shotgun (WGS) entry which is preliminary data.</text>
</comment>
<keyword evidence="1" id="KW-0808">Transferase</keyword>
<dbReference type="GO" id="GO:0016301">
    <property type="term" value="F:kinase activity"/>
    <property type="evidence" value="ECO:0007669"/>
    <property type="project" value="UniProtKB-KW"/>
</dbReference>
<accession>A0A7J6Y6H7</accession>